<dbReference type="EMBL" id="CP003345">
    <property type="protein sequence ID" value="AFM03618.1"/>
    <property type="molecule type" value="Genomic_DNA"/>
</dbReference>
<keyword evidence="2" id="KW-1185">Reference proteome</keyword>
<dbReference type="OrthoDB" id="9813050at2"/>
<dbReference type="InterPro" id="IPR011664">
    <property type="entry name" value="Abi_system_AbiD/AbiF-like"/>
</dbReference>
<accession>I4AI33</accession>
<sequence length="227" mass="26553">MNYNDFSSIISTVRMNRYLISVNGNSRKAMTLYRENLRLSQELFTVISCFEISLRNKIDGHYKNQLGVNWLQDSVQRNGIFNIRNCANTKRILEIAIRNLGSNITPNKLVAALDFGFWRFLFASPQYRAAGSNLLQIFPAKPRSTASIQYNQTYVFNKLKAINEIRNRIAHHEPICFRPRTTIKDTVYTQQHYSDIHELFRWMQIDEASLLYGLDHINAICQRIDRI</sequence>
<dbReference type="PATRIC" id="fig|880071.3.peg.1153"/>
<evidence type="ECO:0000313" key="2">
    <source>
        <dbReference type="Proteomes" id="UP000006054"/>
    </source>
</evidence>
<dbReference type="AlphaFoldDB" id="I4AI33"/>
<dbReference type="Pfam" id="PF07751">
    <property type="entry name" value="Abi_2"/>
    <property type="match status" value="1"/>
</dbReference>
<dbReference type="eggNOG" id="ENOG50333S7">
    <property type="taxonomic scope" value="Bacteria"/>
</dbReference>
<reference evidence="2" key="1">
    <citation type="submission" date="2012-06" db="EMBL/GenBank/DDBJ databases">
        <title>The complete genome of Flexibacter litoralis DSM 6794.</title>
        <authorList>
            <person name="Lucas S."/>
            <person name="Copeland A."/>
            <person name="Lapidus A."/>
            <person name="Glavina del Rio T."/>
            <person name="Dalin E."/>
            <person name="Tice H."/>
            <person name="Bruce D."/>
            <person name="Goodwin L."/>
            <person name="Pitluck S."/>
            <person name="Peters L."/>
            <person name="Ovchinnikova G."/>
            <person name="Lu M."/>
            <person name="Kyrpides N."/>
            <person name="Mavromatis K."/>
            <person name="Ivanova N."/>
            <person name="Brettin T."/>
            <person name="Detter J.C."/>
            <person name="Han C."/>
            <person name="Larimer F."/>
            <person name="Land M."/>
            <person name="Hauser L."/>
            <person name="Markowitz V."/>
            <person name="Cheng J.-F."/>
            <person name="Hugenholtz P."/>
            <person name="Woyke T."/>
            <person name="Wu D."/>
            <person name="Spring S."/>
            <person name="Lang E."/>
            <person name="Kopitz M."/>
            <person name="Brambilla E."/>
            <person name="Klenk H.-P."/>
            <person name="Eisen J.A."/>
        </authorList>
    </citation>
    <scope>NUCLEOTIDE SEQUENCE [LARGE SCALE GENOMIC DNA]</scope>
    <source>
        <strain evidence="2">ATCC 23117 / DSM 6794 / NBRC 15988 / NCIMB 1366 / Sio-4</strain>
    </source>
</reference>
<name>I4AI33_BERLS</name>
<dbReference type="KEGG" id="fli:Fleli_1180"/>
<dbReference type="RefSeq" id="WP_014797075.1">
    <property type="nucleotide sequence ID" value="NC_018018.1"/>
</dbReference>
<dbReference type="HOGENOM" id="CLU_067089_3_1_10"/>
<dbReference type="STRING" id="880071.Fleli_1180"/>
<protein>
    <submittedName>
        <fullName evidence="1">Abi-like protein</fullName>
    </submittedName>
</protein>
<proteinExistence type="predicted"/>
<dbReference type="Proteomes" id="UP000006054">
    <property type="component" value="Chromosome"/>
</dbReference>
<gene>
    <name evidence="1" type="ordered locus">Fleli_1180</name>
</gene>
<evidence type="ECO:0000313" key="1">
    <source>
        <dbReference type="EMBL" id="AFM03618.1"/>
    </source>
</evidence>
<organism evidence="1 2">
    <name type="scientific">Bernardetia litoralis (strain ATCC 23117 / DSM 6794 / NBRC 15988 / NCIMB 1366 / Fx l1 / Sio-4)</name>
    <name type="common">Flexibacter litoralis</name>
    <dbReference type="NCBI Taxonomy" id="880071"/>
    <lineage>
        <taxon>Bacteria</taxon>
        <taxon>Pseudomonadati</taxon>
        <taxon>Bacteroidota</taxon>
        <taxon>Cytophagia</taxon>
        <taxon>Cytophagales</taxon>
        <taxon>Bernardetiaceae</taxon>
        <taxon>Bernardetia</taxon>
    </lineage>
</organism>